<dbReference type="Proteomes" id="UP000499080">
    <property type="component" value="Unassembled WGS sequence"/>
</dbReference>
<dbReference type="InterPro" id="IPR012337">
    <property type="entry name" value="RNaseH-like_sf"/>
</dbReference>
<dbReference type="EMBL" id="BGPR01000836">
    <property type="protein sequence ID" value="GBM37342.1"/>
    <property type="molecule type" value="Genomic_DNA"/>
</dbReference>
<comment type="caution">
    <text evidence="2">The sequence shown here is derived from an EMBL/GenBank/DDBJ whole genome shotgun (WGS) entry which is preliminary data.</text>
</comment>
<dbReference type="Gene3D" id="3.30.420.10">
    <property type="entry name" value="Ribonuclease H-like superfamily/Ribonuclease H"/>
    <property type="match status" value="1"/>
</dbReference>
<dbReference type="AlphaFoldDB" id="A0A4Y2F7W6"/>
<evidence type="ECO:0000256" key="1">
    <source>
        <dbReference type="SAM" id="MobiDB-lite"/>
    </source>
</evidence>
<accession>A0A4Y2F7W6</accession>
<organism evidence="2 3">
    <name type="scientific">Araneus ventricosus</name>
    <name type="common">Orbweaver spider</name>
    <name type="synonym">Epeira ventricosa</name>
    <dbReference type="NCBI Taxonomy" id="182803"/>
    <lineage>
        <taxon>Eukaryota</taxon>
        <taxon>Metazoa</taxon>
        <taxon>Ecdysozoa</taxon>
        <taxon>Arthropoda</taxon>
        <taxon>Chelicerata</taxon>
        <taxon>Arachnida</taxon>
        <taxon>Araneae</taxon>
        <taxon>Araneomorphae</taxon>
        <taxon>Entelegynae</taxon>
        <taxon>Araneoidea</taxon>
        <taxon>Araneidae</taxon>
        <taxon>Araneus</taxon>
    </lineage>
</organism>
<evidence type="ECO:0000313" key="2">
    <source>
        <dbReference type="EMBL" id="GBM37342.1"/>
    </source>
</evidence>
<protein>
    <submittedName>
        <fullName evidence="2">Uncharacterized protein</fullName>
    </submittedName>
</protein>
<dbReference type="SUPFAM" id="SSF53098">
    <property type="entry name" value="Ribonuclease H-like"/>
    <property type="match status" value="1"/>
</dbReference>
<keyword evidence="3" id="KW-1185">Reference proteome</keyword>
<sequence>MVGQTSRLQYSFPGETSVPEKRNRLSSLLQQPITILVDNEVGFQAAANPRSRYTTAGEICKSLVTNKHIHISWIEAQVGYDGNEKTDRLAKEAAESDGDALSVKAPISFLKSISKKK</sequence>
<proteinExistence type="predicted"/>
<name>A0A4Y2F7W6_ARAVE</name>
<reference evidence="2 3" key="1">
    <citation type="journal article" date="2019" name="Sci. Rep.">
        <title>Orb-weaving spider Araneus ventricosus genome elucidates the spidroin gene catalogue.</title>
        <authorList>
            <person name="Kono N."/>
            <person name="Nakamura H."/>
            <person name="Ohtoshi R."/>
            <person name="Moran D.A.P."/>
            <person name="Shinohara A."/>
            <person name="Yoshida Y."/>
            <person name="Fujiwara M."/>
            <person name="Mori M."/>
            <person name="Tomita M."/>
            <person name="Arakawa K."/>
        </authorList>
    </citation>
    <scope>NUCLEOTIDE SEQUENCE [LARGE SCALE GENOMIC DNA]</scope>
</reference>
<feature type="region of interest" description="Disordered" evidence="1">
    <location>
        <begin position="1"/>
        <end position="21"/>
    </location>
</feature>
<evidence type="ECO:0000313" key="3">
    <source>
        <dbReference type="Proteomes" id="UP000499080"/>
    </source>
</evidence>
<dbReference type="GO" id="GO:0003676">
    <property type="term" value="F:nucleic acid binding"/>
    <property type="evidence" value="ECO:0007669"/>
    <property type="project" value="InterPro"/>
</dbReference>
<dbReference type="InterPro" id="IPR036397">
    <property type="entry name" value="RNaseH_sf"/>
</dbReference>
<gene>
    <name evidence="2" type="ORF">AVEN_40290_1</name>
</gene>
<dbReference type="OrthoDB" id="6514649at2759"/>